<sequence length="277" mass="30562">MSEPVIAAFDGPPGAGKTSLISQLATTYLDAAVWFSEPNHHFTAHDATGPDLSRWFLKREADQARRTRELAEDSATGLIVSDRNHLGALAYCYAADPGDAMPYDDALAFYMRHVQPHQSERLRTIVLLVSPQVSLDRRGNSAERARWDRWYDRGLLERLHIFYRDIAPSLGPNRPLVINTDNLTTGQVYAHISAHLTAAGLPFTPTWPMMPGRPVLHETVADVYAALGGLDVLGHPVTDLLPWRGGHVQICQLGTLHRPPSEPAGLWNPASVAEVSR</sequence>
<dbReference type="Gene3D" id="3.40.50.300">
    <property type="entry name" value="P-loop containing nucleotide triphosphate hydrolases"/>
    <property type="match status" value="1"/>
</dbReference>
<dbReference type="EMBL" id="RJKE01000001">
    <property type="protein sequence ID" value="ROO84443.1"/>
    <property type="molecule type" value="Genomic_DNA"/>
</dbReference>
<reference evidence="2 3" key="1">
    <citation type="submission" date="2018-11" db="EMBL/GenBank/DDBJ databases">
        <title>Sequencing the genomes of 1000 actinobacteria strains.</title>
        <authorList>
            <person name="Klenk H.-P."/>
        </authorList>
    </citation>
    <scope>NUCLEOTIDE SEQUENCE [LARGE SCALE GENOMIC DNA]</scope>
    <source>
        <strain evidence="2 3">DSM 44254</strain>
    </source>
</reference>
<dbReference type="SUPFAM" id="SSF52540">
    <property type="entry name" value="P-loop containing nucleoside triphosphate hydrolases"/>
    <property type="match status" value="1"/>
</dbReference>
<evidence type="ECO:0000259" key="1">
    <source>
        <dbReference type="Pfam" id="PF13521"/>
    </source>
</evidence>
<proteinExistence type="predicted"/>
<dbReference type="Pfam" id="PF13521">
    <property type="entry name" value="AAA_28"/>
    <property type="match status" value="1"/>
</dbReference>
<keyword evidence="2" id="KW-0808">Transferase</keyword>
<gene>
    <name evidence="2" type="ORF">EDD29_1967</name>
</gene>
<protein>
    <submittedName>
        <fullName evidence="2">Thymidylate kinase</fullName>
    </submittedName>
</protein>
<dbReference type="AlphaFoldDB" id="A0A3N1CT11"/>
<keyword evidence="2" id="KW-0418">Kinase</keyword>
<dbReference type="InterPro" id="IPR027417">
    <property type="entry name" value="P-loop_NTPase"/>
</dbReference>
<accession>A0A3N1CT11</accession>
<organism evidence="2 3">
    <name type="scientific">Actinocorallia herbida</name>
    <dbReference type="NCBI Taxonomy" id="58109"/>
    <lineage>
        <taxon>Bacteria</taxon>
        <taxon>Bacillati</taxon>
        <taxon>Actinomycetota</taxon>
        <taxon>Actinomycetes</taxon>
        <taxon>Streptosporangiales</taxon>
        <taxon>Thermomonosporaceae</taxon>
        <taxon>Actinocorallia</taxon>
    </lineage>
</organism>
<comment type="caution">
    <text evidence="2">The sequence shown here is derived from an EMBL/GenBank/DDBJ whole genome shotgun (WGS) entry which is preliminary data.</text>
</comment>
<evidence type="ECO:0000313" key="3">
    <source>
        <dbReference type="Proteomes" id="UP000272400"/>
    </source>
</evidence>
<evidence type="ECO:0000313" key="2">
    <source>
        <dbReference type="EMBL" id="ROO84443.1"/>
    </source>
</evidence>
<dbReference type="InterPro" id="IPR038727">
    <property type="entry name" value="NadR/Ttd14_AAA_dom"/>
</dbReference>
<dbReference type="RefSeq" id="WP_123664066.1">
    <property type="nucleotide sequence ID" value="NZ_RJKE01000001.1"/>
</dbReference>
<dbReference type="OrthoDB" id="4145043at2"/>
<name>A0A3N1CT11_9ACTN</name>
<feature type="domain" description="NadR/Ttd14 AAA" evidence="1">
    <location>
        <begin position="9"/>
        <end position="151"/>
    </location>
</feature>
<dbReference type="GO" id="GO:0016301">
    <property type="term" value="F:kinase activity"/>
    <property type="evidence" value="ECO:0007669"/>
    <property type="project" value="UniProtKB-KW"/>
</dbReference>
<dbReference type="Proteomes" id="UP000272400">
    <property type="component" value="Unassembled WGS sequence"/>
</dbReference>
<keyword evidence="3" id="KW-1185">Reference proteome</keyword>